<evidence type="ECO:0000256" key="1">
    <source>
        <dbReference type="SAM" id="Phobius"/>
    </source>
</evidence>
<keyword evidence="1" id="KW-1133">Transmembrane helix</keyword>
<dbReference type="EMBL" id="NPZB01000001">
    <property type="protein sequence ID" value="PNS09506.1"/>
    <property type="molecule type" value="Genomic_DNA"/>
</dbReference>
<feature type="transmembrane region" description="Helical" evidence="1">
    <location>
        <begin position="6"/>
        <end position="26"/>
    </location>
</feature>
<name>A0A2K1Q383_9GAMM</name>
<reference evidence="2 3" key="1">
    <citation type="submission" date="2017-08" db="EMBL/GenBank/DDBJ databases">
        <title>Lysobacter sylvestris genome.</title>
        <authorList>
            <person name="Zhang D.-C."/>
            <person name="Albuquerque L."/>
            <person name="Franca L."/>
            <person name="Froufe H.J.C."/>
            <person name="Barroso C."/>
            <person name="Egas C."/>
            <person name="Da Costa M."/>
            <person name="Margesin R."/>
        </authorList>
    </citation>
    <scope>NUCLEOTIDE SEQUENCE [LARGE SCALE GENOMIC DNA]</scope>
    <source>
        <strain evidence="2 3">AM20-91</strain>
    </source>
</reference>
<proteinExistence type="predicted"/>
<comment type="caution">
    <text evidence="2">The sequence shown here is derived from an EMBL/GenBank/DDBJ whole genome shotgun (WGS) entry which is preliminary data.</text>
</comment>
<keyword evidence="1" id="KW-0472">Membrane</keyword>
<dbReference type="Proteomes" id="UP000236220">
    <property type="component" value="Unassembled WGS sequence"/>
</dbReference>
<accession>A0A2K1Q383</accession>
<evidence type="ECO:0000313" key="2">
    <source>
        <dbReference type="EMBL" id="PNS09506.1"/>
    </source>
</evidence>
<organism evidence="2 3">
    <name type="scientific">Solilutibacter silvestris</name>
    <dbReference type="NCBI Taxonomy" id="1645665"/>
    <lineage>
        <taxon>Bacteria</taxon>
        <taxon>Pseudomonadati</taxon>
        <taxon>Pseudomonadota</taxon>
        <taxon>Gammaproteobacteria</taxon>
        <taxon>Lysobacterales</taxon>
        <taxon>Lysobacteraceae</taxon>
        <taxon>Solilutibacter</taxon>
    </lineage>
</organism>
<dbReference type="AlphaFoldDB" id="A0A2K1Q383"/>
<keyword evidence="3" id="KW-1185">Reference proteome</keyword>
<gene>
    <name evidence="2" type="ORF">Lysil_1135</name>
</gene>
<evidence type="ECO:0000313" key="3">
    <source>
        <dbReference type="Proteomes" id="UP000236220"/>
    </source>
</evidence>
<keyword evidence="1" id="KW-0812">Transmembrane</keyword>
<protein>
    <submittedName>
        <fullName evidence="2">Uncharacterized protein</fullName>
    </submittedName>
</protein>
<dbReference type="RefSeq" id="WP_103074549.1">
    <property type="nucleotide sequence ID" value="NZ_NPZB01000001.1"/>
</dbReference>
<sequence length="101" mass="11076">MSSAALFGVYAPLSSSNLMLIIPLYLRPSVSIEREYGQFKYLGVIQSDPREIRSWGQAGSLARDIPMELLVTDEEVIQSIGSKIDSHASPQEVLLGIVSTH</sequence>